<dbReference type="AlphaFoldDB" id="A0A166E511"/>
<evidence type="ECO:0000313" key="2">
    <source>
        <dbReference type="EMBL" id="KZX16286.1"/>
    </source>
</evidence>
<protein>
    <submittedName>
        <fullName evidence="2">DDE superfamily endonuclease</fullName>
    </submittedName>
</protein>
<comment type="caution">
    <text evidence="2">The sequence shown here is derived from an EMBL/GenBank/DDBJ whole genome shotgun (WGS) entry which is preliminary data.</text>
</comment>
<dbReference type="Pfam" id="PF13358">
    <property type="entry name" value="DDE_3"/>
    <property type="match status" value="1"/>
</dbReference>
<dbReference type="GO" id="GO:0004519">
    <property type="term" value="F:endonuclease activity"/>
    <property type="evidence" value="ECO:0007669"/>
    <property type="project" value="UniProtKB-KW"/>
</dbReference>
<gene>
    <name evidence="2" type="ORF">MBCUT_09640</name>
</gene>
<reference evidence="2 3" key="1">
    <citation type="submission" date="2016-04" db="EMBL/GenBank/DDBJ databases">
        <title>Genome sequence of Methanobrevibacter cuticularis DSM 11139.</title>
        <authorList>
            <person name="Poehlein A."/>
            <person name="Seedorf H."/>
            <person name="Daniel R."/>
        </authorList>
    </citation>
    <scope>NUCLEOTIDE SEQUENCE [LARGE SCALE GENOMIC DNA]</scope>
    <source>
        <strain evidence="2 3">DSM 11139</strain>
    </source>
</reference>
<dbReference type="STRING" id="47311.MBCUT_09640"/>
<evidence type="ECO:0000259" key="1">
    <source>
        <dbReference type="Pfam" id="PF13358"/>
    </source>
</evidence>
<feature type="domain" description="Tc1-like transposase DDE" evidence="1">
    <location>
        <begin position="12"/>
        <end position="78"/>
    </location>
</feature>
<proteinExistence type="predicted"/>
<organism evidence="2 3">
    <name type="scientific">Methanobrevibacter cuticularis</name>
    <dbReference type="NCBI Taxonomy" id="47311"/>
    <lineage>
        <taxon>Archaea</taxon>
        <taxon>Methanobacteriati</taxon>
        <taxon>Methanobacteriota</taxon>
        <taxon>Methanomada group</taxon>
        <taxon>Methanobacteria</taxon>
        <taxon>Methanobacteriales</taxon>
        <taxon>Methanobacteriaceae</taxon>
        <taxon>Methanobrevibacter</taxon>
    </lineage>
</organism>
<keyword evidence="2" id="KW-0540">Nuclease</keyword>
<name>A0A166E511_9EURY</name>
<evidence type="ECO:0000313" key="3">
    <source>
        <dbReference type="Proteomes" id="UP000077275"/>
    </source>
</evidence>
<keyword evidence="2" id="KW-0255">Endonuclease</keyword>
<dbReference type="EMBL" id="LWMW01000096">
    <property type="protein sequence ID" value="KZX16286.1"/>
    <property type="molecule type" value="Genomic_DNA"/>
</dbReference>
<keyword evidence="2" id="KW-0378">Hydrolase</keyword>
<dbReference type="GO" id="GO:0003676">
    <property type="term" value="F:nucleic acid binding"/>
    <property type="evidence" value="ECO:0007669"/>
    <property type="project" value="InterPro"/>
</dbReference>
<dbReference type="PATRIC" id="fig|47311.3.peg.1064"/>
<accession>A0A166E511</accession>
<dbReference type="Gene3D" id="3.30.420.10">
    <property type="entry name" value="Ribonuclease H-like superfamily/Ribonuclease H"/>
    <property type="match status" value="1"/>
</dbReference>
<dbReference type="Proteomes" id="UP000077275">
    <property type="component" value="Unassembled WGS sequence"/>
</dbReference>
<keyword evidence="3" id="KW-1185">Reference proteome</keyword>
<sequence>MEENPEINGELKKEKRIGIVLDDYSAHKSHLARNVAKFLNIKLLFLPTHSPKFNPIEQVWGAMKKKISSTDFKSIEELLKKVKYYYSKYLKEKSFTNKWIKKFLSKS</sequence>
<dbReference type="InterPro" id="IPR038717">
    <property type="entry name" value="Tc1-like_DDE_dom"/>
</dbReference>
<dbReference type="InterPro" id="IPR036397">
    <property type="entry name" value="RNaseH_sf"/>
</dbReference>